<dbReference type="InterPro" id="IPR001647">
    <property type="entry name" value="HTH_TetR"/>
</dbReference>
<keyword evidence="8" id="KW-1185">Reference proteome</keyword>
<keyword evidence="4" id="KW-0804">Transcription</keyword>
<dbReference type="PRINTS" id="PR00455">
    <property type="entry name" value="HTHTETR"/>
</dbReference>
<dbReference type="SUPFAM" id="SSF48498">
    <property type="entry name" value="Tetracyclin repressor-like, C-terminal domain"/>
    <property type="match status" value="1"/>
</dbReference>
<organism evidence="7 8">
    <name type="scientific">Rivibacter subsaxonicus</name>
    <dbReference type="NCBI Taxonomy" id="457575"/>
    <lineage>
        <taxon>Bacteria</taxon>
        <taxon>Pseudomonadati</taxon>
        <taxon>Pseudomonadota</taxon>
        <taxon>Betaproteobacteria</taxon>
        <taxon>Burkholderiales</taxon>
        <taxon>Rivibacter</taxon>
    </lineage>
</organism>
<dbReference type="PANTHER" id="PTHR30055:SF234">
    <property type="entry name" value="HTH-TYPE TRANSCRIPTIONAL REGULATOR BETI"/>
    <property type="match status" value="1"/>
</dbReference>
<dbReference type="Pfam" id="PF13977">
    <property type="entry name" value="TetR_C_6"/>
    <property type="match status" value="1"/>
</dbReference>
<sequence length="211" mass="22758">MAGAAVVPRGKVSHTTERGLARAEAILAAAHAVFVTDGYGGFSMRSVAARVGVSLSTIQHYYPSKELLVEAMLLESAARYQRAIDAIVQNMPKASRTDQFMAAMEMFLAEMKRPAVADGLVQMWAAARVDAHAAQTVARIQKRERKTVRSLIAGIRPNASERDCEARAALIVAQIEGLVLQHAGLRGLPAVQAAAIDEAARASFRWLATHR</sequence>
<dbReference type="InterPro" id="IPR039538">
    <property type="entry name" value="BetI_C"/>
</dbReference>
<protein>
    <submittedName>
        <fullName evidence="7">TetR family transcriptional regulator</fullName>
    </submittedName>
</protein>
<reference evidence="7 8" key="1">
    <citation type="submission" date="2019-02" db="EMBL/GenBank/DDBJ databases">
        <title>Genomic Encyclopedia of Type Strains, Phase IV (KMG-IV): sequencing the most valuable type-strain genomes for metagenomic binning, comparative biology and taxonomic classification.</title>
        <authorList>
            <person name="Goeker M."/>
        </authorList>
    </citation>
    <scope>NUCLEOTIDE SEQUENCE [LARGE SCALE GENOMIC DNA]</scope>
    <source>
        <strain evidence="7 8">DSM 19570</strain>
    </source>
</reference>
<evidence type="ECO:0000256" key="2">
    <source>
        <dbReference type="ARBA" id="ARBA00023015"/>
    </source>
</evidence>
<evidence type="ECO:0000256" key="1">
    <source>
        <dbReference type="ARBA" id="ARBA00022491"/>
    </source>
</evidence>
<accession>A0A4V2FS07</accession>
<dbReference type="Proteomes" id="UP000293671">
    <property type="component" value="Unassembled WGS sequence"/>
</dbReference>
<dbReference type="EMBL" id="SHKP01000010">
    <property type="protein sequence ID" value="RZT91969.1"/>
    <property type="molecule type" value="Genomic_DNA"/>
</dbReference>
<evidence type="ECO:0000313" key="8">
    <source>
        <dbReference type="Proteomes" id="UP000293671"/>
    </source>
</evidence>
<keyword evidence="1" id="KW-0678">Repressor</keyword>
<dbReference type="InterPro" id="IPR050109">
    <property type="entry name" value="HTH-type_TetR-like_transc_reg"/>
</dbReference>
<keyword evidence="3 5" id="KW-0238">DNA-binding</keyword>
<dbReference type="GO" id="GO:0000976">
    <property type="term" value="F:transcription cis-regulatory region binding"/>
    <property type="evidence" value="ECO:0007669"/>
    <property type="project" value="TreeGrafter"/>
</dbReference>
<feature type="domain" description="HTH tetR-type" evidence="6">
    <location>
        <begin position="20"/>
        <end position="80"/>
    </location>
</feature>
<dbReference type="Gene3D" id="1.10.357.10">
    <property type="entry name" value="Tetracycline Repressor, domain 2"/>
    <property type="match status" value="1"/>
</dbReference>
<dbReference type="AlphaFoldDB" id="A0A4V2FS07"/>
<evidence type="ECO:0000256" key="4">
    <source>
        <dbReference type="ARBA" id="ARBA00023163"/>
    </source>
</evidence>
<dbReference type="OrthoDB" id="8586619at2"/>
<name>A0A4V2FS07_9BURK</name>
<feature type="DNA-binding region" description="H-T-H motif" evidence="5">
    <location>
        <begin position="43"/>
        <end position="62"/>
    </location>
</feature>
<dbReference type="PROSITE" id="PS50977">
    <property type="entry name" value="HTH_TETR_2"/>
    <property type="match status" value="1"/>
</dbReference>
<dbReference type="SUPFAM" id="SSF46689">
    <property type="entry name" value="Homeodomain-like"/>
    <property type="match status" value="1"/>
</dbReference>
<dbReference type="GO" id="GO:0003700">
    <property type="term" value="F:DNA-binding transcription factor activity"/>
    <property type="evidence" value="ECO:0007669"/>
    <property type="project" value="TreeGrafter"/>
</dbReference>
<dbReference type="Pfam" id="PF00440">
    <property type="entry name" value="TetR_N"/>
    <property type="match status" value="1"/>
</dbReference>
<evidence type="ECO:0000259" key="6">
    <source>
        <dbReference type="PROSITE" id="PS50977"/>
    </source>
</evidence>
<gene>
    <name evidence="7" type="ORF">EV670_3646</name>
</gene>
<proteinExistence type="predicted"/>
<evidence type="ECO:0000256" key="3">
    <source>
        <dbReference type="ARBA" id="ARBA00023125"/>
    </source>
</evidence>
<dbReference type="InterPro" id="IPR036271">
    <property type="entry name" value="Tet_transcr_reg_TetR-rel_C_sf"/>
</dbReference>
<keyword evidence="2" id="KW-0805">Transcription regulation</keyword>
<dbReference type="RefSeq" id="WP_130434822.1">
    <property type="nucleotide sequence ID" value="NZ_SHKP01000010.1"/>
</dbReference>
<comment type="caution">
    <text evidence="7">The sequence shown here is derived from an EMBL/GenBank/DDBJ whole genome shotgun (WGS) entry which is preliminary data.</text>
</comment>
<evidence type="ECO:0000256" key="5">
    <source>
        <dbReference type="PROSITE-ProRule" id="PRU00335"/>
    </source>
</evidence>
<evidence type="ECO:0000313" key="7">
    <source>
        <dbReference type="EMBL" id="RZT91969.1"/>
    </source>
</evidence>
<dbReference type="PANTHER" id="PTHR30055">
    <property type="entry name" value="HTH-TYPE TRANSCRIPTIONAL REGULATOR RUTR"/>
    <property type="match status" value="1"/>
</dbReference>
<dbReference type="InterPro" id="IPR009057">
    <property type="entry name" value="Homeodomain-like_sf"/>
</dbReference>